<accession>A0A239AT13</accession>
<reference evidence="2" key="1">
    <citation type="submission" date="2017-06" db="EMBL/GenBank/DDBJ databases">
        <authorList>
            <person name="Varghese N."/>
            <person name="Submissions S."/>
        </authorList>
    </citation>
    <scope>NUCLEOTIDE SEQUENCE [LARGE SCALE GENOMIC DNA]</scope>
    <source>
        <strain evidence="2">Ca-68</strain>
    </source>
</reference>
<evidence type="ECO:0000313" key="1">
    <source>
        <dbReference type="EMBL" id="SNR98845.1"/>
    </source>
</evidence>
<organism evidence="1 2">
    <name type="scientific">Methylobacillus rhizosphaerae</name>
    <dbReference type="NCBI Taxonomy" id="551994"/>
    <lineage>
        <taxon>Bacteria</taxon>
        <taxon>Pseudomonadati</taxon>
        <taxon>Pseudomonadota</taxon>
        <taxon>Betaproteobacteria</taxon>
        <taxon>Nitrosomonadales</taxon>
        <taxon>Methylophilaceae</taxon>
        <taxon>Methylobacillus</taxon>
    </lineage>
</organism>
<dbReference type="RefSeq" id="WP_089376175.1">
    <property type="nucleotide sequence ID" value="NZ_FZOA01000009.1"/>
</dbReference>
<protein>
    <submittedName>
        <fullName evidence="1">Uncharacterized protein</fullName>
    </submittedName>
</protein>
<gene>
    <name evidence="1" type="ORF">SAMN05192560_2099</name>
</gene>
<keyword evidence="2" id="KW-1185">Reference proteome</keyword>
<evidence type="ECO:0000313" key="2">
    <source>
        <dbReference type="Proteomes" id="UP000198305"/>
    </source>
</evidence>
<dbReference type="EMBL" id="FZOA01000009">
    <property type="protein sequence ID" value="SNR98845.1"/>
    <property type="molecule type" value="Genomic_DNA"/>
</dbReference>
<name>A0A239AT13_9PROT</name>
<dbReference type="Proteomes" id="UP000198305">
    <property type="component" value="Unassembled WGS sequence"/>
</dbReference>
<dbReference type="AlphaFoldDB" id="A0A239AT13"/>
<proteinExistence type="predicted"/>
<sequence length="62" mass="6612">MIEFVLIIAFYAGPVAKSDAVSIASVPGFSTHAECLAAGKETSSFATLMKKVNYVCVKRTIQ</sequence>